<dbReference type="Proteomes" id="UP000263273">
    <property type="component" value="Unassembled WGS sequence"/>
</dbReference>
<comment type="caution">
    <text evidence="1">The sequence shown here is derived from an EMBL/GenBank/DDBJ whole genome shotgun (WGS) entry which is preliminary data.</text>
</comment>
<name>A0A354Z099_9FIRM</name>
<accession>A0A354Z099</accession>
<evidence type="ECO:0000313" key="1">
    <source>
        <dbReference type="EMBL" id="HBK53887.1"/>
    </source>
</evidence>
<dbReference type="AlphaFoldDB" id="A0A354Z099"/>
<feature type="non-terminal residue" evidence="1">
    <location>
        <position position="70"/>
    </location>
</feature>
<evidence type="ECO:0000313" key="2">
    <source>
        <dbReference type="Proteomes" id="UP000263273"/>
    </source>
</evidence>
<proteinExistence type="predicted"/>
<reference evidence="1 2" key="1">
    <citation type="journal article" date="2018" name="Nat. Biotechnol.">
        <title>A standardized bacterial taxonomy based on genome phylogeny substantially revises the tree of life.</title>
        <authorList>
            <person name="Parks D.H."/>
            <person name="Chuvochina M."/>
            <person name="Waite D.W."/>
            <person name="Rinke C."/>
            <person name="Skarshewski A."/>
            <person name="Chaumeil P.A."/>
            <person name="Hugenholtz P."/>
        </authorList>
    </citation>
    <scope>NUCLEOTIDE SEQUENCE [LARGE SCALE GENOMIC DNA]</scope>
    <source>
        <strain evidence="1">UBA10948</strain>
    </source>
</reference>
<protein>
    <submittedName>
        <fullName evidence="1">Uncharacterized protein</fullName>
    </submittedName>
</protein>
<sequence length="70" mass="8030">LENRVGNGGRVVKTQNEYLELVNKHLFGFENPDSYEELVKLLIQLRSPKLSKDFKPTVIYEILTNALPSL</sequence>
<organism evidence="1 2">
    <name type="scientific">Syntrophomonas wolfei</name>
    <dbReference type="NCBI Taxonomy" id="863"/>
    <lineage>
        <taxon>Bacteria</taxon>
        <taxon>Bacillati</taxon>
        <taxon>Bacillota</taxon>
        <taxon>Clostridia</taxon>
        <taxon>Eubacteriales</taxon>
        <taxon>Syntrophomonadaceae</taxon>
        <taxon>Syntrophomonas</taxon>
    </lineage>
</organism>
<gene>
    <name evidence="1" type="ORF">DDZ44_08130</name>
</gene>
<dbReference type="EMBL" id="DNZF01000176">
    <property type="protein sequence ID" value="HBK53887.1"/>
    <property type="molecule type" value="Genomic_DNA"/>
</dbReference>
<feature type="non-terminal residue" evidence="1">
    <location>
        <position position="1"/>
    </location>
</feature>